<keyword evidence="4" id="KW-0378">Hydrolase</keyword>
<name>A0ABT7VDC8_9BACE</name>
<keyword evidence="13" id="KW-1185">Reference proteome</keyword>
<dbReference type="InterPro" id="IPR003593">
    <property type="entry name" value="AAA+_ATPase"/>
</dbReference>
<dbReference type="EMBL" id="JAUDEN010000004">
    <property type="protein sequence ID" value="MDM8324296.1"/>
    <property type="molecule type" value="Genomic_DNA"/>
</dbReference>
<dbReference type="PROSITE" id="PS50990">
    <property type="entry name" value="PEPTIDASE_C39"/>
    <property type="match status" value="1"/>
</dbReference>
<dbReference type="InterPro" id="IPR027417">
    <property type="entry name" value="P-loop_NTPase"/>
</dbReference>
<protein>
    <submittedName>
        <fullName evidence="12">Peptidase domain-containing ABC transporter</fullName>
    </submittedName>
</protein>
<reference evidence="13" key="2">
    <citation type="submission" date="2023-07" db="EMBL/GenBank/DDBJ databases">
        <title>Identification and characterization of horizontal gene transfer across gut microbiota members of farm animals based on homology search.</title>
        <authorList>
            <person name="Schwarzerova J."/>
            <person name="Nykrynova M."/>
            <person name="Jureckova K."/>
            <person name="Cejkova D."/>
            <person name="Rychlik I."/>
        </authorList>
    </citation>
    <scope>NUCLEOTIDE SEQUENCE [LARGE SCALE GENOMIC DNA]</scope>
    <source>
        <strain evidence="13">109_WCHN</strain>
    </source>
</reference>
<dbReference type="InterPro" id="IPR011527">
    <property type="entry name" value="ABC1_TM_dom"/>
</dbReference>
<feature type="transmembrane region" description="Helical" evidence="8">
    <location>
        <begin position="318"/>
        <end position="336"/>
    </location>
</feature>
<dbReference type="Gene3D" id="3.90.70.10">
    <property type="entry name" value="Cysteine proteinases"/>
    <property type="match status" value="1"/>
</dbReference>
<dbReference type="InterPro" id="IPR003439">
    <property type="entry name" value="ABC_transporter-like_ATP-bd"/>
</dbReference>
<feature type="transmembrane region" description="Helical" evidence="8">
    <location>
        <begin position="294"/>
        <end position="312"/>
    </location>
</feature>
<evidence type="ECO:0000259" key="11">
    <source>
        <dbReference type="PROSITE" id="PS50990"/>
    </source>
</evidence>
<gene>
    <name evidence="12" type="ORF">QUW60_03470</name>
</gene>
<evidence type="ECO:0000313" key="12">
    <source>
        <dbReference type="EMBL" id="MDM8324296.1"/>
    </source>
</evidence>
<dbReference type="Gene3D" id="3.40.50.300">
    <property type="entry name" value="P-loop containing nucleotide triphosphate hydrolases"/>
    <property type="match status" value="1"/>
</dbReference>
<evidence type="ECO:0000256" key="7">
    <source>
        <dbReference type="ARBA" id="ARBA00023136"/>
    </source>
</evidence>
<dbReference type="Pfam" id="PF03412">
    <property type="entry name" value="Peptidase_C39"/>
    <property type="match status" value="1"/>
</dbReference>
<feature type="domain" description="ABC transmembrane type-1" evidence="10">
    <location>
        <begin position="181"/>
        <end position="460"/>
    </location>
</feature>
<evidence type="ECO:0000256" key="3">
    <source>
        <dbReference type="ARBA" id="ARBA00022741"/>
    </source>
</evidence>
<dbReference type="CDD" id="cd18571">
    <property type="entry name" value="ABC_6TM_peptidase_like"/>
    <property type="match status" value="1"/>
</dbReference>
<evidence type="ECO:0000256" key="4">
    <source>
        <dbReference type="ARBA" id="ARBA00022801"/>
    </source>
</evidence>
<dbReference type="PANTHER" id="PTHR43394">
    <property type="entry name" value="ATP-DEPENDENT PERMEASE MDL1, MITOCHONDRIAL"/>
    <property type="match status" value="1"/>
</dbReference>
<dbReference type="InterPro" id="IPR005074">
    <property type="entry name" value="Peptidase_C39"/>
</dbReference>
<dbReference type="Pfam" id="PF00664">
    <property type="entry name" value="ABC_membrane"/>
    <property type="match status" value="1"/>
</dbReference>
<sequence length="735" mass="83758">MFKRRFPYLKQPDSMECGATCLRMVARYYGKLYSAEAMRRLCVPGHNGVSMQSLNEAAQKIGFRTVCGRMTVDKLVERHPFPCILHWNQEHFVVLYGVKESRRGTRIFRIADPGRYLLNVDEEAFCRAWAPGGGGRQAKGILMALQPTDGFYAQQGEEGMGYSASFLWGYLKNYKQLFGQLLIGLVIGCVLQLAFPFLTQAIVDKGIAGKDMRLIYLILFGQLMLVLGRTSVDFIRRWLLLHISIRINLALLSDFFMKLMRLPMPFFDTKLKEDLLQRINDHQRVEQFMGTQTLNTLFSTFSFLVFGGVLLYYDARVFFLFGVGCLLYAGWICAFLRKRKAMDYEFFDLYARRQNKTMQIIDGMQDIKLQNCEQRKRWEWEDTQADVFRTQMASIKLQQTQEAGSLFINEVKNIVITIVTAAAVIDGQLTLGMMLSIQYIIGQLNVPIEQLMRFIYAWQDVQLSIERINEVHRREDENAHRQATPPEAAQGDVVLEHVSFAYPGTRHTVLEDISLRIPHGRVTAIVGASGSGKTTLLKLLLGFYAPQSGRIWIGGRPLEEINLQYWRGLCGVVMQDGYIFSESIARNIALDNHDIDYARMEQAARTANIAEMAERLPLKYDTVIGSNGQGISQGQRQRILIARAVYKNPAFLFFDEATNSLDACNERLIVNNLQEFYRGKTTVIVAHRLSTVKDADQIVVLEQGRIQETGTHEELVACRGAYYTLVKNQLELGNG</sequence>
<evidence type="ECO:0000256" key="2">
    <source>
        <dbReference type="ARBA" id="ARBA00022692"/>
    </source>
</evidence>
<dbReference type="SMART" id="SM00382">
    <property type="entry name" value="AAA"/>
    <property type="match status" value="1"/>
</dbReference>
<feature type="domain" description="Peptidase C39" evidence="11">
    <location>
        <begin position="11"/>
        <end position="136"/>
    </location>
</feature>
<keyword evidence="2 8" id="KW-0812">Transmembrane</keyword>
<dbReference type="SUPFAM" id="SSF90123">
    <property type="entry name" value="ABC transporter transmembrane region"/>
    <property type="match status" value="1"/>
</dbReference>
<evidence type="ECO:0000259" key="10">
    <source>
        <dbReference type="PROSITE" id="PS50929"/>
    </source>
</evidence>
<dbReference type="Pfam" id="PF00005">
    <property type="entry name" value="ABC_tran"/>
    <property type="match status" value="1"/>
</dbReference>
<dbReference type="SUPFAM" id="SSF52540">
    <property type="entry name" value="P-loop containing nucleoside triphosphate hydrolases"/>
    <property type="match status" value="1"/>
</dbReference>
<feature type="transmembrane region" description="Helical" evidence="8">
    <location>
        <begin position="181"/>
        <end position="202"/>
    </location>
</feature>
<reference evidence="12 13" key="1">
    <citation type="submission" date="2023-06" db="EMBL/GenBank/DDBJ databases">
        <authorList>
            <person name="Zeman M."/>
            <person name="Kubasova T."/>
            <person name="Jahodarova E."/>
            <person name="Nykrynova M."/>
            <person name="Rychlik I."/>
        </authorList>
    </citation>
    <scope>NUCLEOTIDE SEQUENCE [LARGE SCALE GENOMIC DNA]</scope>
    <source>
        <strain evidence="12 13">109_WCHN</strain>
    </source>
</reference>
<keyword evidence="6 8" id="KW-1133">Transmembrane helix</keyword>
<evidence type="ECO:0000256" key="1">
    <source>
        <dbReference type="ARBA" id="ARBA00004651"/>
    </source>
</evidence>
<feature type="transmembrane region" description="Helical" evidence="8">
    <location>
        <begin position="214"/>
        <end position="232"/>
    </location>
</feature>
<keyword evidence="5" id="KW-0067">ATP-binding</keyword>
<proteinExistence type="predicted"/>
<keyword evidence="3" id="KW-0547">Nucleotide-binding</keyword>
<feature type="domain" description="ABC transporter" evidence="9">
    <location>
        <begin position="493"/>
        <end position="728"/>
    </location>
</feature>
<comment type="caution">
    <text evidence="12">The sequence shown here is derived from an EMBL/GenBank/DDBJ whole genome shotgun (WGS) entry which is preliminary data.</text>
</comment>
<dbReference type="Gene3D" id="1.20.1560.10">
    <property type="entry name" value="ABC transporter type 1, transmembrane domain"/>
    <property type="match status" value="1"/>
</dbReference>
<accession>A0ABT7VDC8</accession>
<dbReference type="PROSITE" id="PS00211">
    <property type="entry name" value="ABC_TRANSPORTER_1"/>
    <property type="match status" value="1"/>
</dbReference>
<comment type="subcellular location">
    <subcellularLocation>
        <location evidence="1">Cell membrane</location>
        <topology evidence="1">Multi-pass membrane protein</topology>
    </subcellularLocation>
</comment>
<keyword evidence="7 8" id="KW-0472">Membrane</keyword>
<dbReference type="PROSITE" id="PS50929">
    <property type="entry name" value="ABC_TM1F"/>
    <property type="match status" value="1"/>
</dbReference>
<dbReference type="InterPro" id="IPR017871">
    <property type="entry name" value="ABC_transporter-like_CS"/>
</dbReference>
<evidence type="ECO:0000313" key="13">
    <source>
        <dbReference type="Proteomes" id="UP001169458"/>
    </source>
</evidence>
<dbReference type="PROSITE" id="PS50893">
    <property type="entry name" value="ABC_TRANSPORTER_2"/>
    <property type="match status" value="1"/>
</dbReference>
<evidence type="ECO:0000256" key="5">
    <source>
        <dbReference type="ARBA" id="ARBA00022840"/>
    </source>
</evidence>
<dbReference type="PANTHER" id="PTHR43394:SF1">
    <property type="entry name" value="ATP-BINDING CASSETTE SUB-FAMILY B MEMBER 10, MITOCHONDRIAL"/>
    <property type="match status" value="1"/>
</dbReference>
<dbReference type="RefSeq" id="WP_289558444.1">
    <property type="nucleotide sequence ID" value="NZ_JAUDEN010000004.1"/>
</dbReference>
<organism evidence="12 13">
    <name type="scientific">Bacteroides gallinaceum</name>
    <dbReference type="NCBI Taxonomy" id="1462571"/>
    <lineage>
        <taxon>Bacteria</taxon>
        <taxon>Pseudomonadati</taxon>
        <taxon>Bacteroidota</taxon>
        <taxon>Bacteroidia</taxon>
        <taxon>Bacteroidales</taxon>
        <taxon>Bacteroidaceae</taxon>
        <taxon>Bacteroides</taxon>
    </lineage>
</organism>
<evidence type="ECO:0000256" key="8">
    <source>
        <dbReference type="SAM" id="Phobius"/>
    </source>
</evidence>
<evidence type="ECO:0000259" key="9">
    <source>
        <dbReference type="PROSITE" id="PS50893"/>
    </source>
</evidence>
<evidence type="ECO:0000256" key="6">
    <source>
        <dbReference type="ARBA" id="ARBA00022989"/>
    </source>
</evidence>
<feature type="transmembrane region" description="Helical" evidence="8">
    <location>
        <begin position="238"/>
        <end position="257"/>
    </location>
</feature>
<dbReference type="InterPro" id="IPR036640">
    <property type="entry name" value="ABC1_TM_sf"/>
</dbReference>
<dbReference type="Proteomes" id="UP001169458">
    <property type="component" value="Unassembled WGS sequence"/>
</dbReference>
<dbReference type="InterPro" id="IPR039421">
    <property type="entry name" value="Type_1_exporter"/>
</dbReference>